<comment type="caution">
    <text evidence="13">The sequence shown here is derived from an EMBL/GenBank/DDBJ whole genome shotgun (WGS) entry which is preliminary data.</text>
</comment>
<gene>
    <name evidence="13" type="ORF">IFT38_15195</name>
</gene>
<sequence>MVLDARRNRGFTLIELLLVIVFIGVGSALVVSAVSTGLGKANERQVVSAMVDVLRSAKTKAIVTGQPVRAVFDLANRRYQALGGAVQQWPDSLDVTVTSSSELGSAFEFYPSGGASGGHIDVRFGDQQWRIDVAWLSGNIKARRRQ</sequence>
<dbReference type="InterPro" id="IPR045584">
    <property type="entry name" value="Pilin-like"/>
</dbReference>
<dbReference type="NCBIfam" id="TIGR02532">
    <property type="entry name" value="IV_pilin_GFxxxE"/>
    <property type="match status" value="1"/>
</dbReference>
<dbReference type="Proteomes" id="UP000620025">
    <property type="component" value="Unassembled WGS sequence"/>
</dbReference>
<dbReference type="InterPro" id="IPR012902">
    <property type="entry name" value="N_methyl_site"/>
</dbReference>
<dbReference type="EMBL" id="JACYWZ010000006">
    <property type="protein sequence ID" value="MBD8770891.1"/>
    <property type="molecule type" value="Genomic_DNA"/>
</dbReference>
<dbReference type="Pfam" id="PF07963">
    <property type="entry name" value="N_methyl"/>
    <property type="match status" value="1"/>
</dbReference>
<keyword evidence="6 11" id="KW-0812">Transmembrane</keyword>
<dbReference type="PROSITE" id="PS00409">
    <property type="entry name" value="PROKAR_NTER_METHYL"/>
    <property type="match status" value="1"/>
</dbReference>
<name>A0ABR9C1C1_9PSED</name>
<feature type="domain" description="General secretion pathway GspH" evidence="12">
    <location>
        <begin position="50"/>
        <end position="135"/>
    </location>
</feature>
<reference evidence="13 14" key="1">
    <citation type="journal article" date="2020" name="FEMS Microbiol. Ecol.">
        <title>Temporal dynamics of bacterial communities during seed development and maturation.</title>
        <authorList>
            <person name="Chesneau G."/>
            <person name="Torres-Cortes G."/>
            <person name="Briand M."/>
            <person name="Darrasse A."/>
            <person name="Preveaux A."/>
            <person name="Marais C."/>
            <person name="Jacques M.A."/>
            <person name="Shade A."/>
            <person name="Barret M."/>
        </authorList>
    </citation>
    <scope>NUCLEOTIDE SEQUENCE [LARGE SCALE GENOMIC DNA]</scope>
    <source>
        <strain evidence="13 14">CFBP13599</strain>
    </source>
</reference>
<protein>
    <recommendedName>
        <fullName evidence="2">Type II secretion system protein H</fullName>
    </recommendedName>
    <alternativeName>
        <fullName evidence="10">General secretion pathway protein H</fullName>
    </alternativeName>
</protein>
<evidence type="ECO:0000256" key="2">
    <source>
        <dbReference type="ARBA" id="ARBA00021549"/>
    </source>
</evidence>
<evidence type="ECO:0000256" key="5">
    <source>
        <dbReference type="ARBA" id="ARBA00022519"/>
    </source>
</evidence>
<keyword evidence="5" id="KW-0997">Cell inner membrane</keyword>
<dbReference type="Gene3D" id="3.30.700.10">
    <property type="entry name" value="Glycoprotein, Type 4 Pilin"/>
    <property type="match status" value="1"/>
</dbReference>
<comment type="subcellular location">
    <subcellularLocation>
        <location evidence="1">Cell inner membrane</location>
        <topology evidence="1">Single-pass membrane protein</topology>
    </subcellularLocation>
</comment>
<organism evidence="13 14">
    <name type="scientific">Pseudomonas coleopterorum</name>
    <dbReference type="NCBI Taxonomy" id="1605838"/>
    <lineage>
        <taxon>Bacteria</taxon>
        <taxon>Pseudomonadati</taxon>
        <taxon>Pseudomonadota</taxon>
        <taxon>Gammaproteobacteria</taxon>
        <taxon>Pseudomonadales</taxon>
        <taxon>Pseudomonadaceae</taxon>
        <taxon>Pseudomonas</taxon>
    </lineage>
</organism>
<keyword evidence="14" id="KW-1185">Reference proteome</keyword>
<dbReference type="PRINTS" id="PR00885">
    <property type="entry name" value="BCTERIALGSPH"/>
</dbReference>
<keyword evidence="7 11" id="KW-1133">Transmembrane helix</keyword>
<accession>A0ABR9C1C1</accession>
<dbReference type="InterPro" id="IPR002416">
    <property type="entry name" value="T2SS_protein-GspH"/>
</dbReference>
<keyword evidence="4" id="KW-0488">Methylation</keyword>
<comment type="similarity">
    <text evidence="9">Belongs to the GSP H family.</text>
</comment>
<evidence type="ECO:0000313" key="13">
    <source>
        <dbReference type="EMBL" id="MBD8770891.1"/>
    </source>
</evidence>
<keyword evidence="8 11" id="KW-0472">Membrane</keyword>
<evidence type="ECO:0000256" key="1">
    <source>
        <dbReference type="ARBA" id="ARBA00004377"/>
    </source>
</evidence>
<dbReference type="InterPro" id="IPR022346">
    <property type="entry name" value="T2SS_GspH"/>
</dbReference>
<evidence type="ECO:0000256" key="3">
    <source>
        <dbReference type="ARBA" id="ARBA00022475"/>
    </source>
</evidence>
<keyword evidence="3" id="KW-1003">Cell membrane</keyword>
<proteinExistence type="inferred from homology"/>
<dbReference type="Pfam" id="PF12019">
    <property type="entry name" value="GspH"/>
    <property type="match status" value="1"/>
</dbReference>
<evidence type="ECO:0000256" key="7">
    <source>
        <dbReference type="ARBA" id="ARBA00022989"/>
    </source>
</evidence>
<dbReference type="SUPFAM" id="SSF54523">
    <property type="entry name" value="Pili subunits"/>
    <property type="match status" value="1"/>
</dbReference>
<evidence type="ECO:0000256" key="8">
    <source>
        <dbReference type="ARBA" id="ARBA00023136"/>
    </source>
</evidence>
<evidence type="ECO:0000256" key="10">
    <source>
        <dbReference type="ARBA" id="ARBA00030775"/>
    </source>
</evidence>
<evidence type="ECO:0000256" key="6">
    <source>
        <dbReference type="ARBA" id="ARBA00022692"/>
    </source>
</evidence>
<evidence type="ECO:0000256" key="11">
    <source>
        <dbReference type="SAM" id="Phobius"/>
    </source>
</evidence>
<feature type="transmembrane region" description="Helical" evidence="11">
    <location>
        <begin position="12"/>
        <end position="34"/>
    </location>
</feature>
<evidence type="ECO:0000259" key="12">
    <source>
        <dbReference type="Pfam" id="PF12019"/>
    </source>
</evidence>
<evidence type="ECO:0000313" key="14">
    <source>
        <dbReference type="Proteomes" id="UP000620025"/>
    </source>
</evidence>
<evidence type="ECO:0000256" key="9">
    <source>
        <dbReference type="ARBA" id="ARBA00025772"/>
    </source>
</evidence>
<evidence type="ECO:0000256" key="4">
    <source>
        <dbReference type="ARBA" id="ARBA00022481"/>
    </source>
</evidence>